<evidence type="ECO:0000313" key="2">
    <source>
        <dbReference type="EMBL" id="KAJ3983039.1"/>
    </source>
</evidence>
<feature type="region of interest" description="Disordered" evidence="1">
    <location>
        <begin position="80"/>
        <end position="108"/>
    </location>
</feature>
<protein>
    <submittedName>
        <fullName evidence="2">Uncharacterized protein</fullName>
    </submittedName>
</protein>
<accession>A0AA38PWL7</accession>
<comment type="caution">
    <text evidence="2">The sequence shown here is derived from an EMBL/GenBank/DDBJ whole genome shotgun (WGS) entry which is preliminary data.</text>
</comment>
<dbReference type="AlphaFoldDB" id="A0AA38PWL7"/>
<evidence type="ECO:0000256" key="1">
    <source>
        <dbReference type="SAM" id="MobiDB-lite"/>
    </source>
</evidence>
<feature type="compositionally biased region" description="Basic and acidic residues" evidence="1">
    <location>
        <begin position="80"/>
        <end position="89"/>
    </location>
</feature>
<organism evidence="2 3">
    <name type="scientific">Lentinula detonsa</name>
    <dbReference type="NCBI Taxonomy" id="2804962"/>
    <lineage>
        <taxon>Eukaryota</taxon>
        <taxon>Fungi</taxon>
        <taxon>Dikarya</taxon>
        <taxon>Basidiomycota</taxon>
        <taxon>Agaricomycotina</taxon>
        <taxon>Agaricomycetes</taxon>
        <taxon>Agaricomycetidae</taxon>
        <taxon>Agaricales</taxon>
        <taxon>Marasmiineae</taxon>
        <taxon>Omphalotaceae</taxon>
        <taxon>Lentinula</taxon>
    </lineage>
</organism>
<proteinExistence type="predicted"/>
<name>A0AA38PWL7_9AGAR</name>
<sequence>MGVCWGCGKPGHYQGDPNCKENGKPKPTKLYRMVDQEGNSRDIRLFRIAADEMIVDSNEPTSYNQQNDNEIWDKYEQELPDNKDNHSELEQWGGSQYESDPIDDDYMNDEHLGLMQDHHNPYSDYYKQLGTMERDEVKELTRRNAKNICMGTYDKGDNHMEIKRRPNKYGVAPNVKEKTAEKVSE</sequence>
<dbReference type="EMBL" id="MU802037">
    <property type="protein sequence ID" value="KAJ3983039.1"/>
    <property type="molecule type" value="Genomic_DNA"/>
</dbReference>
<evidence type="ECO:0000313" key="3">
    <source>
        <dbReference type="Proteomes" id="UP001163850"/>
    </source>
</evidence>
<reference evidence="2" key="1">
    <citation type="submission" date="2022-08" db="EMBL/GenBank/DDBJ databases">
        <authorList>
            <consortium name="DOE Joint Genome Institute"/>
            <person name="Min B."/>
            <person name="Riley R."/>
            <person name="Sierra-Patev S."/>
            <person name="Naranjo-Ortiz M."/>
            <person name="Looney B."/>
            <person name="Konkel Z."/>
            <person name="Slot J.C."/>
            <person name="Sakamoto Y."/>
            <person name="Steenwyk J.L."/>
            <person name="Rokas A."/>
            <person name="Carro J."/>
            <person name="Camarero S."/>
            <person name="Ferreira P."/>
            <person name="Molpeceres G."/>
            <person name="Ruiz-Duenas F.J."/>
            <person name="Serrano A."/>
            <person name="Henrissat B."/>
            <person name="Drula E."/>
            <person name="Hughes K.W."/>
            <person name="Mata J.L."/>
            <person name="Ishikawa N.K."/>
            <person name="Vargas-Isla R."/>
            <person name="Ushijima S."/>
            <person name="Smith C.A."/>
            <person name="Ahrendt S."/>
            <person name="Andreopoulos W."/>
            <person name="He G."/>
            <person name="Labutti K."/>
            <person name="Lipzen A."/>
            <person name="Ng V."/>
            <person name="Sandor L."/>
            <person name="Barry K."/>
            <person name="Martinez A.T."/>
            <person name="Xiao Y."/>
            <person name="Gibbons J.G."/>
            <person name="Terashima K."/>
            <person name="Hibbett D.S."/>
            <person name="Grigoriev I.V."/>
        </authorList>
    </citation>
    <scope>NUCLEOTIDE SEQUENCE</scope>
    <source>
        <strain evidence="2">TFB7829</strain>
    </source>
</reference>
<gene>
    <name evidence="2" type="ORF">F5890DRAFT_1475667</name>
</gene>
<dbReference type="Proteomes" id="UP001163850">
    <property type="component" value="Unassembled WGS sequence"/>
</dbReference>